<dbReference type="Pfam" id="PF09476">
    <property type="entry name" value="Pilus_CpaD"/>
    <property type="match status" value="1"/>
</dbReference>
<evidence type="ECO:0000313" key="2">
    <source>
        <dbReference type="EMBL" id="MET3526221.1"/>
    </source>
</evidence>
<keyword evidence="3" id="KW-1185">Reference proteome</keyword>
<reference evidence="2 3" key="1">
    <citation type="submission" date="2024-06" db="EMBL/GenBank/DDBJ databases">
        <title>Genomic Encyclopedia of Type Strains, Phase IV (KMG-IV): sequencing the most valuable type-strain genomes for metagenomic binning, comparative biology and taxonomic classification.</title>
        <authorList>
            <person name="Goeker M."/>
        </authorList>
    </citation>
    <scope>NUCLEOTIDE SEQUENCE [LARGE SCALE GENOMIC DNA]</scope>
    <source>
        <strain evidence="2 3">DSM 17809</strain>
    </source>
</reference>
<evidence type="ECO:0000313" key="3">
    <source>
        <dbReference type="Proteomes" id="UP001549110"/>
    </source>
</evidence>
<dbReference type="InterPro" id="IPR019027">
    <property type="entry name" value="Pilus_biogenesis_CpaD-related"/>
</dbReference>
<dbReference type="Proteomes" id="UP001549110">
    <property type="component" value="Unassembled WGS sequence"/>
</dbReference>
<protein>
    <submittedName>
        <fullName evidence="2">Pilus assembly protein CpaD</fullName>
    </submittedName>
</protein>
<gene>
    <name evidence="2" type="ORF">ABID41_001316</name>
</gene>
<organism evidence="2 3">
    <name type="scientific">Phenylobacterium koreense</name>
    <dbReference type="NCBI Taxonomy" id="266125"/>
    <lineage>
        <taxon>Bacteria</taxon>
        <taxon>Pseudomonadati</taxon>
        <taxon>Pseudomonadota</taxon>
        <taxon>Alphaproteobacteria</taxon>
        <taxon>Caulobacterales</taxon>
        <taxon>Caulobacteraceae</taxon>
        <taxon>Phenylobacterium</taxon>
    </lineage>
</organism>
<feature type="signal peptide" evidence="1">
    <location>
        <begin position="1"/>
        <end position="17"/>
    </location>
</feature>
<keyword evidence="1" id="KW-0732">Signal</keyword>
<sequence length="227" mass="23317">MNASRILIPVLASAALAACSAAPTATSGPAALARTPTELWSNRVAVQPDEIRLAIHADGLSLTQAQAIGVFVADWRASGGGQITLHAPLGGADPAAVGKTSDGVRLQLSGGGVPASQITLASYDAGGDPLAPLIVGRQRYRVDVPRCGQEWTNIAHSANNEVQPNFGCAVTANLAAQVTDPRDLLAPAQVTPADAQRRGVVLGKYRLGEKTGSAKEESSTRISDVVK</sequence>
<dbReference type="RefSeq" id="WP_331932580.1">
    <property type="nucleotide sequence ID" value="NZ_JBEPLU010000001.1"/>
</dbReference>
<dbReference type="EMBL" id="JBEPLU010000001">
    <property type="protein sequence ID" value="MET3526221.1"/>
    <property type="molecule type" value="Genomic_DNA"/>
</dbReference>
<proteinExistence type="predicted"/>
<dbReference type="PROSITE" id="PS51257">
    <property type="entry name" value="PROKAR_LIPOPROTEIN"/>
    <property type="match status" value="1"/>
</dbReference>
<dbReference type="NCBIfam" id="TIGR02522">
    <property type="entry name" value="pilus_cpaD"/>
    <property type="match status" value="1"/>
</dbReference>
<evidence type="ECO:0000256" key="1">
    <source>
        <dbReference type="SAM" id="SignalP"/>
    </source>
</evidence>
<feature type="chain" id="PRO_5046160925" evidence="1">
    <location>
        <begin position="18"/>
        <end position="227"/>
    </location>
</feature>
<comment type="caution">
    <text evidence="2">The sequence shown here is derived from an EMBL/GenBank/DDBJ whole genome shotgun (WGS) entry which is preliminary data.</text>
</comment>
<dbReference type="InterPro" id="IPR013361">
    <property type="entry name" value="Pilus_CpaD"/>
</dbReference>
<name>A0ABV2EHX9_9CAUL</name>
<accession>A0ABV2EHX9</accession>